<dbReference type="Gene3D" id="3.30.360.10">
    <property type="entry name" value="Dihydrodipicolinate Reductase, domain 2"/>
    <property type="match status" value="1"/>
</dbReference>
<dbReference type="OrthoDB" id="64915at2759"/>
<dbReference type="Pfam" id="PF01408">
    <property type="entry name" value="GFO_IDH_MocA"/>
    <property type="match status" value="1"/>
</dbReference>
<protein>
    <submittedName>
        <fullName evidence="3">Uncharacterized protein</fullName>
    </submittedName>
</protein>
<dbReference type="AlphaFoldDB" id="A0A5N5WGM9"/>
<dbReference type="InterPro" id="IPR000683">
    <property type="entry name" value="Gfo/Idh/MocA-like_OxRdtase_N"/>
</dbReference>
<feature type="domain" description="Gal80p-like C-terminal" evidence="2">
    <location>
        <begin position="144"/>
        <end position="296"/>
    </location>
</feature>
<dbReference type="InterPro" id="IPR051317">
    <property type="entry name" value="Gfo/Idh/MocA_oxidoreduct"/>
</dbReference>
<dbReference type="InterPro" id="IPR055080">
    <property type="entry name" value="Gal80p-like_C"/>
</dbReference>
<name>A0A5N5WGM9_9EURO</name>
<evidence type="ECO:0000313" key="4">
    <source>
        <dbReference type="Proteomes" id="UP000326565"/>
    </source>
</evidence>
<evidence type="ECO:0000259" key="2">
    <source>
        <dbReference type="Pfam" id="PF22685"/>
    </source>
</evidence>
<evidence type="ECO:0000313" key="3">
    <source>
        <dbReference type="EMBL" id="KAB8067468.1"/>
    </source>
</evidence>
<organism evidence="3 4">
    <name type="scientific">Aspergillus leporis</name>
    <dbReference type="NCBI Taxonomy" id="41062"/>
    <lineage>
        <taxon>Eukaryota</taxon>
        <taxon>Fungi</taxon>
        <taxon>Dikarya</taxon>
        <taxon>Ascomycota</taxon>
        <taxon>Pezizomycotina</taxon>
        <taxon>Eurotiomycetes</taxon>
        <taxon>Eurotiomycetidae</taxon>
        <taxon>Eurotiales</taxon>
        <taxon>Aspergillaceae</taxon>
        <taxon>Aspergillus</taxon>
        <taxon>Aspergillus subgen. Circumdati</taxon>
    </lineage>
</organism>
<keyword evidence="4" id="KW-1185">Reference proteome</keyword>
<sequence length="378" mass="41581">MSPIRVGLIGLSGASAEDYEGTSWTPNAHLPFLTKSPHFEIVALLNSSAESARAAIEKYNLPSDTTKAYGNPQDLANDPDVDLVVCSVRVDRHFLTVRPSLIAGKAVYVEWPLDRNLEVVREMAALAAKHNAPTIVGIQGALSPIIRKLRSVVERGDIGRILSSTVIGAFGNDTDAESKNVRYFLDREVGGSPMTIHVGHTLEFIAAVVGEFKTFKSFTSISRPTLDIKDYSVGGAGKVIEAGVRNTVPDQILVYGTVEPSNAAVTVKLHAGKEFPGQPRLDWRIQGEKGWLRLTSPLLFLNVGGPGIKVEIAKNDTGTVEELTSETDEWDELPIPAQNISRLYEAYRKNEWYPTFDWALKRHETIDGIWKQFDTDNN</sequence>
<dbReference type="GO" id="GO:0000166">
    <property type="term" value="F:nucleotide binding"/>
    <property type="evidence" value="ECO:0007669"/>
    <property type="project" value="InterPro"/>
</dbReference>
<dbReference type="SUPFAM" id="SSF55347">
    <property type="entry name" value="Glyceraldehyde-3-phosphate dehydrogenase-like, C-terminal domain"/>
    <property type="match status" value="1"/>
</dbReference>
<dbReference type="Pfam" id="PF22685">
    <property type="entry name" value="Gal80p_C-like"/>
    <property type="match status" value="1"/>
</dbReference>
<dbReference type="EMBL" id="ML732483">
    <property type="protein sequence ID" value="KAB8067468.1"/>
    <property type="molecule type" value="Genomic_DNA"/>
</dbReference>
<dbReference type="InterPro" id="IPR036291">
    <property type="entry name" value="NAD(P)-bd_dom_sf"/>
</dbReference>
<dbReference type="PANTHER" id="PTHR43708:SF1">
    <property type="entry name" value="GALACTOSE_LACTOSE METABOLISM REGULATORY PROTEIN GAL80"/>
    <property type="match status" value="1"/>
</dbReference>
<gene>
    <name evidence="3" type="ORF">BDV29DRAFT_88956</name>
</gene>
<accession>A0A5N5WGM9</accession>
<reference evidence="3 4" key="1">
    <citation type="submission" date="2019-04" db="EMBL/GenBank/DDBJ databases">
        <title>Friends and foes A comparative genomics study of 23 Aspergillus species from section Flavi.</title>
        <authorList>
            <consortium name="DOE Joint Genome Institute"/>
            <person name="Kjaerbolling I."/>
            <person name="Vesth T."/>
            <person name="Frisvad J.C."/>
            <person name="Nybo J.L."/>
            <person name="Theobald S."/>
            <person name="Kildgaard S."/>
            <person name="Isbrandt T."/>
            <person name="Kuo A."/>
            <person name="Sato A."/>
            <person name="Lyhne E.K."/>
            <person name="Kogle M.E."/>
            <person name="Wiebenga A."/>
            <person name="Kun R.S."/>
            <person name="Lubbers R.J."/>
            <person name="Makela M.R."/>
            <person name="Barry K."/>
            <person name="Chovatia M."/>
            <person name="Clum A."/>
            <person name="Daum C."/>
            <person name="Haridas S."/>
            <person name="He G."/>
            <person name="LaButti K."/>
            <person name="Lipzen A."/>
            <person name="Mondo S."/>
            <person name="Riley R."/>
            <person name="Salamov A."/>
            <person name="Simmons B.A."/>
            <person name="Magnuson J.K."/>
            <person name="Henrissat B."/>
            <person name="Mortensen U.H."/>
            <person name="Larsen T.O."/>
            <person name="Devries R.P."/>
            <person name="Grigoriev I.V."/>
            <person name="Machida M."/>
            <person name="Baker S.E."/>
            <person name="Andersen M.R."/>
        </authorList>
    </citation>
    <scope>NUCLEOTIDE SEQUENCE [LARGE SCALE GENOMIC DNA]</scope>
    <source>
        <strain evidence="3 4">CBS 151.66</strain>
    </source>
</reference>
<dbReference type="PANTHER" id="PTHR43708">
    <property type="entry name" value="CONSERVED EXPRESSED OXIDOREDUCTASE (EUROFUNG)"/>
    <property type="match status" value="1"/>
</dbReference>
<dbReference type="Gene3D" id="3.40.50.720">
    <property type="entry name" value="NAD(P)-binding Rossmann-like Domain"/>
    <property type="match status" value="1"/>
</dbReference>
<evidence type="ECO:0000259" key="1">
    <source>
        <dbReference type="Pfam" id="PF01408"/>
    </source>
</evidence>
<dbReference type="SUPFAM" id="SSF51735">
    <property type="entry name" value="NAD(P)-binding Rossmann-fold domains"/>
    <property type="match status" value="1"/>
</dbReference>
<dbReference type="Proteomes" id="UP000326565">
    <property type="component" value="Unassembled WGS sequence"/>
</dbReference>
<proteinExistence type="predicted"/>
<feature type="domain" description="Gfo/Idh/MocA-like oxidoreductase N-terminal" evidence="1">
    <location>
        <begin position="26"/>
        <end position="137"/>
    </location>
</feature>